<dbReference type="AlphaFoldDB" id="A0A377YP41"/>
<protein>
    <submittedName>
        <fullName evidence="2">SprT-like family</fullName>
    </submittedName>
</protein>
<dbReference type="Proteomes" id="UP000254799">
    <property type="component" value="Unassembled WGS sequence"/>
</dbReference>
<dbReference type="GO" id="GO:0006950">
    <property type="term" value="P:response to stress"/>
    <property type="evidence" value="ECO:0007669"/>
    <property type="project" value="UniProtKB-ARBA"/>
</dbReference>
<dbReference type="Pfam" id="PF10263">
    <property type="entry name" value="SprT-like"/>
    <property type="match status" value="1"/>
</dbReference>
<feature type="domain" description="SprT-like" evidence="1">
    <location>
        <begin position="41"/>
        <end position="146"/>
    </location>
</feature>
<proteinExistence type="predicted"/>
<reference evidence="2 3" key="1">
    <citation type="submission" date="2018-06" db="EMBL/GenBank/DDBJ databases">
        <authorList>
            <consortium name="Pathogen Informatics"/>
            <person name="Doyle S."/>
        </authorList>
    </citation>
    <scope>NUCLEOTIDE SEQUENCE [LARGE SCALE GENOMIC DNA]</scope>
    <source>
        <strain evidence="2 3">NCTC8849</strain>
    </source>
</reference>
<evidence type="ECO:0000313" key="3">
    <source>
        <dbReference type="Proteomes" id="UP000254799"/>
    </source>
</evidence>
<sequence length="290" mass="32608">MISVTVWIAANPYNCIVQYNLYRDSVMSDIKPAIKAYSELQQAYDWFNLSLFDKALPDLLITLQRGRNTFGYFAPERFTGESSVSELAMNPDYFGGRSLADTLSTLVHEMVHEMVHVWQHYAPVKKCRGGYHDRVWGAKMEEVGLMPSNTGLPGGKKNGQQMTHYIIRGGRFQKAVYDLLKNGFSISWYDRWSDGAIVTSKINSDILDDWLAVTDENDTDLINRLSLTVSKSRPELIPDDDDLSVMIKPPVKGTGTRMKFTCPECGLNAWAKPSAVLLCGECRCELTAAE</sequence>
<organism evidence="2 3">
    <name type="scientific">Klebsiella pneumoniae</name>
    <dbReference type="NCBI Taxonomy" id="573"/>
    <lineage>
        <taxon>Bacteria</taxon>
        <taxon>Pseudomonadati</taxon>
        <taxon>Pseudomonadota</taxon>
        <taxon>Gammaproteobacteria</taxon>
        <taxon>Enterobacterales</taxon>
        <taxon>Enterobacteriaceae</taxon>
        <taxon>Klebsiella/Raoultella group</taxon>
        <taxon>Klebsiella</taxon>
        <taxon>Klebsiella pneumoniae complex</taxon>
    </lineage>
</organism>
<evidence type="ECO:0000259" key="1">
    <source>
        <dbReference type="Pfam" id="PF10263"/>
    </source>
</evidence>
<dbReference type="InterPro" id="IPR006640">
    <property type="entry name" value="SprT-like_domain"/>
</dbReference>
<dbReference type="EMBL" id="UGLC01000003">
    <property type="protein sequence ID" value="STU47349.1"/>
    <property type="molecule type" value="Genomic_DNA"/>
</dbReference>
<accession>A0A377YP41</accession>
<name>A0A377YP41_KLEPN</name>
<gene>
    <name evidence="2" type="ORF">NCTC8849_05921</name>
</gene>
<evidence type="ECO:0000313" key="2">
    <source>
        <dbReference type="EMBL" id="STU47349.1"/>
    </source>
</evidence>